<sequence length="795" mass="90639">MAKSDVQKCMDWLFQQQGDMEIAGYGKGQSGVLEAVKKQRLKDREIKDFRNNINRALEKSEAKNGELQQIDGNYESVQALSSKRTACLEIISQIASLEEIVQDMSTELDSRAAHLVNIGENNKLKGANSQTNESLARAAQTCITAVRQNWKWIITTMQCAELHGRNAAAYQEFFHEVEEAEYWMNTTLSKIHTTFDKSKLNGDRADVQAIMDEMKDVLLAYLQWQSKVDSLFERSKDLVPVPLRLNKLPEPRPVIALTDYNTNEISFAEGDSLTLIDNSDRKLWKVRNSGGQIGNVPAVVLLLPGPSGPAVDAAVKLRLQLLALWTNSVKRLGYQMIAFMLLVFRDWNSEEIAALQAMSKKDKLDLLRILKYLEDTLIKNWDGYGDFEQLQERILRLRTIIEEAPETDKSDPSTMSTVVVQIKYLEQLLNKYQDFWAYWETNRTVVELLRQPKYLLVCDKWEQLRYVTTAHFVTFWDTNLGLEDYSKPQKVTQPLEKQQASLTLHEKPKEHMTPTMEVEEEEWTMSTEYEETITDQVQTSVEEEQHTFVITGVVDPRTDERLSLQQAIMMNIVDQAKGTYTNPLTRKTVPMSEAMNEGLIIMDFISKTKIREEKKEFGLITVKVTRENRPYTILSVVDPVTEQNLTVAQAVEKKILNTRESTYKTEHGEKMSVADAISSGLVHVEYHKADANHQPTVESKTYAVNAVVDQKQHRKIPFAEAINSGILNKNTGEYTNNVTNEKVHVTEAIVRGFIKARVVNDANALDIDPENKIVVEKLDHVRSKLSAIRAFKNGV</sequence>
<feature type="domain" description="SH3" evidence="5">
    <location>
        <begin position="249"/>
        <end position="306"/>
    </location>
</feature>
<evidence type="ECO:0000256" key="1">
    <source>
        <dbReference type="ARBA" id="ARBA00022443"/>
    </source>
</evidence>
<evidence type="ECO:0000313" key="7">
    <source>
        <dbReference type="Proteomes" id="UP001347796"/>
    </source>
</evidence>
<dbReference type="GO" id="GO:0005882">
    <property type="term" value="C:intermediate filament"/>
    <property type="evidence" value="ECO:0007669"/>
    <property type="project" value="TreeGrafter"/>
</dbReference>
<dbReference type="GO" id="GO:0005198">
    <property type="term" value="F:structural molecule activity"/>
    <property type="evidence" value="ECO:0007669"/>
    <property type="project" value="TreeGrafter"/>
</dbReference>
<dbReference type="SUPFAM" id="SSF46966">
    <property type="entry name" value="Spectrin repeat"/>
    <property type="match status" value="1"/>
</dbReference>
<organism evidence="6 7">
    <name type="scientific">Patella caerulea</name>
    <name type="common">Rayed Mediterranean limpet</name>
    <dbReference type="NCBI Taxonomy" id="87958"/>
    <lineage>
        <taxon>Eukaryota</taxon>
        <taxon>Metazoa</taxon>
        <taxon>Spiralia</taxon>
        <taxon>Lophotrochozoa</taxon>
        <taxon>Mollusca</taxon>
        <taxon>Gastropoda</taxon>
        <taxon>Patellogastropoda</taxon>
        <taxon>Patelloidea</taxon>
        <taxon>Patellidae</taxon>
        <taxon>Patella</taxon>
    </lineage>
</organism>
<dbReference type="GO" id="GO:0042060">
    <property type="term" value="P:wound healing"/>
    <property type="evidence" value="ECO:0007669"/>
    <property type="project" value="TreeGrafter"/>
</dbReference>
<dbReference type="SUPFAM" id="SSF75399">
    <property type="entry name" value="Plakin repeat"/>
    <property type="match status" value="1"/>
</dbReference>
<gene>
    <name evidence="6" type="ORF">SNE40_001295</name>
</gene>
<dbReference type="InterPro" id="IPR036028">
    <property type="entry name" value="SH3-like_dom_sf"/>
</dbReference>
<name>A0AAN8KID1_PATCE</name>
<dbReference type="AlphaFoldDB" id="A0AAN8KID1"/>
<evidence type="ECO:0000256" key="4">
    <source>
        <dbReference type="PROSITE-ProRule" id="PRU00192"/>
    </source>
</evidence>
<dbReference type="InterPro" id="IPR043197">
    <property type="entry name" value="Plakin"/>
</dbReference>
<dbReference type="SUPFAM" id="SSF50044">
    <property type="entry name" value="SH3-domain"/>
    <property type="match status" value="1"/>
</dbReference>
<keyword evidence="2" id="KW-0597">Phosphoprotein</keyword>
<dbReference type="Gene3D" id="1.20.58.60">
    <property type="match status" value="2"/>
</dbReference>
<dbReference type="InterPro" id="IPR001452">
    <property type="entry name" value="SH3_domain"/>
</dbReference>
<dbReference type="SMART" id="SM00326">
    <property type="entry name" value="SH3"/>
    <property type="match status" value="1"/>
</dbReference>
<keyword evidence="3" id="KW-0677">Repeat</keyword>
<dbReference type="InterPro" id="IPR035915">
    <property type="entry name" value="Plakin_repeat_sf"/>
</dbReference>
<dbReference type="Gene3D" id="2.30.30.40">
    <property type="entry name" value="SH3 Domains"/>
    <property type="match status" value="1"/>
</dbReference>
<keyword evidence="1 4" id="KW-0728">SH3 domain</keyword>
<evidence type="ECO:0000256" key="2">
    <source>
        <dbReference type="ARBA" id="ARBA00022553"/>
    </source>
</evidence>
<dbReference type="Proteomes" id="UP001347796">
    <property type="component" value="Unassembled WGS sequence"/>
</dbReference>
<dbReference type="Pfam" id="PF17902">
    <property type="entry name" value="SH3_10"/>
    <property type="match status" value="1"/>
</dbReference>
<dbReference type="SMART" id="SM00250">
    <property type="entry name" value="PLEC"/>
    <property type="match status" value="3"/>
</dbReference>
<reference evidence="6 7" key="1">
    <citation type="submission" date="2024-01" db="EMBL/GenBank/DDBJ databases">
        <title>The genome of the rayed Mediterranean limpet Patella caerulea (Linnaeus, 1758).</title>
        <authorList>
            <person name="Anh-Thu Weber A."/>
            <person name="Halstead-Nussloch G."/>
        </authorList>
    </citation>
    <scope>NUCLEOTIDE SEQUENCE [LARGE SCALE GENOMIC DNA]</scope>
    <source>
        <strain evidence="6">AATW-2023a</strain>
        <tissue evidence="6">Whole specimen</tissue>
    </source>
</reference>
<dbReference type="InterPro" id="IPR041615">
    <property type="entry name" value="Desmoplakin_SH3"/>
</dbReference>
<dbReference type="GO" id="GO:0005737">
    <property type="term" value="C:cytoplasm"/>
    <property type="evidence" value="ECO:0007669"/>
    <property type="project" value="TreeGrafter"/>
</dbReference>
<evidence type="ECO:0000256" key="3">
    <source>
        <dbReference type="ARBA" id="ARBA00022737"/>
    </source>
</evidence>
<evidence type="ECO:0000313" key="6">
    <source>
        <dbReference type="EMBL" id="KAK6195982.1"/>
    </source>
</evidence>
<dbReference type="PROSITE" id="PS50002">
    <property type="entry name" value="SH3"/>
    <property type="match status" value="1"/>
</dbReference>
<dbReference type="GO" id="GO:0045104">
    <property type="term" value="P:intermediate filament cytoskeleton organization"/>
    <property type="evidence" value="ECO:0007669"/>
    <property type="project" value="InterPro"/>
</dbReference>
<dbReference type="Gene3D" id="3.90.1290.10">
    <property type="entry name" value="Plakin repeat"/>
    <property type="match status" value="1"/>
</dbReference>
<evidence type="ECO:0000259" key="5">
    <source>
        <dbReference type="PROSITE" id="PS50002"/>
    </source>
</evidence>
<dbReference type="PANTHER" id="PTHR23169:SF23">
    <property type="entry name" value="SHORT STOP, ISOFORM H"/>
    <property type="match status" value="1"/>
</dbReference>
<dbReference type="EMBL" id="JAZGQO010000001">
    <property type="protein sequence ID" value="KAK6195982.1"/>
    <property type="molecule type" value="Genomic_DNA"/>
</dbReference>
<protein>
    <recommendedName>
        <fullName evidence="5">SH3 domain-containing protein</fullName>
    </recommendedName>
</protein>
<comment type="caution">
    <text evidence="6">The sequence shown here is derived from an EMBL/GenBank/DDBJ whole genome shotgun (WGS) entry which is preliminary data.</text>
</comment>
<accession>A0AAN8KID1</accession>
<dbReference type="PANTHER" id="PTHR23169">
    <property type="entry name" value="ENVOPLAKIN"/>
    <property type="match status" value="1"/>
</dbReference>
<proteinExistence type="predicted"/>
<dbReference type="GO" id="GO:0016020">
    <property type="term" value="C:membrane"/>
    <property type="evidence" value="ECO:0007669"/>
    <property type="project" value="TreeGrafter"/>
</dbReference>
<dbReference type="InterPro" id="IPR001101">
    <property type="entry name" value="Plectin_repeat"/>
</dbReference>
<keyword evidence="7" id="KW-1185">Reference proteome</keyword>